<evidence type="ECO:0000256" key="1">
    <source>
        <dbReference type="SAM" id="SignalP"/>
    </source>
</evidence>
<dbReference type="STRING" id="990371.SAMN05421813_107121"/>
<sequence>MKMKPGQMKIILLIVFILQSASIFAQNDSLKNLTFSAYAELYYSYDFAKPANHEKPNFIYNHKRHNEINANLILFKTNYSATNIRANLGLMAGNYSRYNLSAEPAWARHLYEANIGVKLSKENNLWLDAGILPSHIGFESAISADCWTLTRSILAENSPYYETGIKLSYSTKKGNLNLAFLVLNGWQRVKKLNLVQKPSFGIQVNYKPSEKLLLNYSNFTGTDIQNNYSAIRTFHNLYMQFDMSKKLGMIAGFDIGNDKYNSSDYGIWYSPVLIMRYSASKQIKLAIRGEYYNDKNRIIIATNTLYGLRVSGISGNFDYQISKKLQFRIEGKVYHAGEREFSNNSSKNYSLTSNIVLKF</sequence>
<evidence type="ECO:0000313" key="3">
    <source>
        <dbReference type="Proteomes" id="UP000199226"/>
    </source>
</evidence>
<proteinExistence type="predicted"/>
<protein>
    <submittedName>
        <fullName evidence="2">Putative beta-barrel porin-2, OmpL-like. bbp2</fullName>
    </submittedName>
</protein>
<dbReference type="EMBL" id="FNHH01000007">
    <property type="protein sequence ID" value="SDM18869.1"/>
    <property type="molecule type" value="Genomic_DNA"/>
</dbReference>
<evidence type="ECO:0000313" key="2">
    <source>
        <dbReference type="EMBL" id="SDM18869.1"/>
    </source>
</evidence>
<reference evidence="3" key="1">
    <citation type="submission" date="2016-10" db="EMBL/GenBank/DDBJ databases">
        <authorList>
            <person name="Varghese N."/>
            <person name="Submissions S."/>
        </authorList>
    </citation>
    <scope>NUCLEOTIDE SEQUENCE [LARGE SCALE GENOMIC DNA]</scope>
    <source>
        <strain evidence="3">DSM 24536</strain>
    </source>
</reference>
<name>A0A1G9R6F8_9SPHI</name>
<dbReference type="InterPro" id="IPR011486">
    <property type="entry name" value="BBP2"/>
</dbReference>
<feature type="signal peptide" evidence="1">
    <location>
        <begin position="1"/>
        <end position="25"/>
    </location>
</feature>
<keyword evidence="3" id="KW-1185">Reference proteome</keyword>
<organism evidence="2 3">
    <name type="scientific">Daejeonella rubra</name>
    <dbReference type="NCBI Taxonomy" id="990371"/>
    <lineage>
        <taxon>Bacteria</taxon>
        <taxon>Pseudomonadati</taxon>
        <taxon>Bacteroidota</taxon>
        <taxon>Sphingobacteriia</taxon>
        <taxon>Sphingobacteriales</taxon>
        <taxon>Sphingobacteriaceae</taxon>
        <taxon>Daejeonella</taxon>
    </lineage>
</organism>
<accession>A0A1G9R6F8</accession>
<feature type="chain" id="PRO_5011730335" evidence="1">
    <location>
        <begin position="26"/>
        <end position="359"/>
    </location>
</feature>
<dbReference type="Proteomes" id="UP000199226">
    <property type="component" value="Unassembled WGS sequence"/>
</dbReference>
<dbReference type="Pfam" id="PF07642">
    <property type="entry name" value="BBP2"/>
    <property type="match status" value="1"/>
</dbReference>
<keyword evidence="1" id="KW-0732">Signal</keyword>
<gene>
    <name evidence="2" type="ORF">SAMN05421813_107121</name>
</gene>
<dbReference type="AlphaFoldDB" id="A0A1G9R6F8"/>